<evidence type="ECO:0000256" key="1">
    <source>
        <dbReference type="ARBA" id="ARBA00023015"/>
    </source>
</evidence>
<organism evidence="5 6">
    <name type="scientific">Bacillus smithii 7_3_47FAA</name>
    <dbReference type="NCBI Taxonomy" id="665952"/>
    <lineage>
        <taxon>Bacteria</taxon>
        <taxon>Bacillati</taxon>
        <taxon>Bacillota</taxon>
        <taxon>Bacilli</taxon>
        <taxon>Bacillales</taxon>
        <taxon>Bacillaceae</taxon>
        <taxon>Bacillus</taxon>
    </lineage>
</organism>
<evidence type="ECO:0000313" key="6">
    <source>
        <dbReference type="Proteomes" id="UP000011747"/>
    </source>
</evidence>
<dbReference type="Gene3D" id="3.30.70.920">
    <property type="match status" value="1"/>
</dbReference>
<dbReference type="PRINTS" id="PR00033">
    <property type="entry name" value="HTHASNC"/>
</dbReference>
<dbReference type="SMART" id="SM00344">
    <property type="entry name" value="HTH_ASNC"/>
    <property type="match status" value="1"/>
</dbReference>
<dbReference type="GO" id="GO:0043565">
    <property type="term" value="F:sequence-specific DNA binding"/>
    <property type="evidence" value="ECO:0007669"/>
    <property type="project" value="InterPro"/>
</dbReference>
<dbReference type="CDD" id="cd00090">
    <property type="entry name" value="HTH_ARSR"/>
    <property type="match status" value="1"/>
</dbReference>
<keyword evidence="3" id="KW-0804">Transcription</keyword>
<proteinExistence type="predicted"/>
<feature type="domain" description="HTH asnC-type" evidence="4">
    <location>
        <begin position="12"/>
        <end position="73"/>
    </location>
</feature>
<dbReference type="PANTHER" id="PTHR30154:SF34">
    <property type="entry name" value="TRANSCRIPTIONAL REGULATOR AZLB"/>
    <property type="match status" value="1"/>
</dbReference>
<evidence type="ECO:0000256" key="3">
    <source>
        <dbReference type="ARBA" id="ARBA00023163"/>
    </source>
</evidence>
<dbReference type="HOGENOM" id="CLU_091233_5_4_9"/>
<dbReference type="GO" id="GO:0005829">
    <property type="term" value="C:cytosol"/>
    <property type="evidence" value="ECO:0007669"/>
    <property type="project" value="TreeGrafter"/>
</dbReference>
<dbReference type="GO" id="GO:0043200">
    <property type="term" value="P:response to amino acid"/>
    <property type="evidence" value="ECO:0007669"/>
    <property type="project" value="TreeGrafter"/>
</dbReference>
<dbReference type="PROSITE" id="PS00519">
    <property type="entry name" value="HTH_ASNC_1"/>
    <property type="match status" value="1"/>
</dbReference>
<name>G9QH97_9BACI</name>
<dbReference type="AlphaFoldDB" id="G9QH97"/>
<dbReference type="Gene3D" id="1.10.10.10">
    <property type="entry name" value="Winged helix-like DNA-binding domain superfamily/Winged helix DNA-binding domain"/>
    <property type="match status" value="1"/>
</dbReference>
<keyword evidence="1" id="KW-0805">Transcription regulation</keyword>
<dbReference type="InterPro" id="IPR019885">
    <property type="entry name" value="Tscrpt_reg_HTH_AsnC-type_CS"/>
</dbReference>
<reference evidence="5 6" key="1">
    <citation type="submission" date="2011-09" db="EMBL/GenBank/DDBJ databases">
        <title>The Genome Sequence of Bacillus smithii 7_3_47FAA.</title>
        <authorList>
            <consortium name="The Broad Institute Genome Sequencing Platform"/>
            <person name="Earl A."/>
            <person name="Ward D."/>
            <person name="Feldgarden M."/>
            <person name="Gevers D."/>
            <person name="Daigneault M."/>
            <person name="Strauss J."/>
            <person name="Allen-Vercoe E."/>
            <person name="Young S.K."/>
            <person name="Zeng Q."/>
            <person name="Gargeya S."/>
            <person name="Fitzgerald M."/>
            <person name="Haas B."/>
            <person name="Abouelleil A."/>
            <person name="Alvarado L."/>
            <person name="Arachchi H.M."/>
            <person name="Berlin A."/>
            <person name="Brown A."/>
            <person name="Chapman S.B."/>
            <person name="Chen Z."/>
            <person name="Dunbar C."/>
            <person name="Freedman E."/>
            <person name="Gearin G."/>
            <person name="Goldberg J."/>
            <person name="Griggs A."/>
            <person name="Gujja S."/>
            <person name="Heiman D."/>
            <person name="Howarth C."/>
            <person name="Larson L."/>
            <person name="Lui A."/>
            <person name="MacDonald P.J.P."/>
            <person name="Montmayeur A."/>
            <person name="Murphy C."/>
            <person name="Neiman D."/>
            <person name="Pearson M."/>
            <person name="Priest M."/>
            <person name="Roberts A."/>
            <person name="Saif S."/>
            <person name="Shea T."/>
            <person name="Shenoy N."/>
            <person name="Sisk P."/>
            <person name="Stolte C."/>
            <person name="Sykes S."/>
            <person name="Wortman J."/>
            <person name="Nusbaum C."/>
            <person name="Birren B."/>
        </authorList>
    </citation>
    <scope>NUCLEOTIDE SEQUENCE [LARGE SCALE GENOMIC DNA]</scope>
    <source>
        <strain evidence="5 6">7_3_47FAA</strain>
    </source>
</reference>
<gene>
    <name evidence="5" type="ORF">HMPREF1015_01156</name>
</gene>
<dbReference type="InterPro" id="IPR011008">
    <property type="entry name" value="Dimeric_a/b-barrel"/>
</dbReference>
<protein>
    <recommendedName>
        <fullName evidence="4">HTH asnC-type domain-containing protein</fullName>
    </recommendedName>
</protein>
<dbReference type="InterPro" id="IPR011991">
    <property type="entry name" value="ArsR-like_HTH"/>
</dbReference>
<comment type="caution">
    <text evidence="5">The sequence shown here is derived from an EMBL/GenBank/DDBJ whole genome shotgun (WGS) entry which is preliminary data.</text>
</comment>
<dbReference type="InterPro" id="IPR019887">
    <property type="entry name" value="Tscrpt_reg_AsnC/Lrp_C"/>
</dbReference>
<keyword evidence="6" id="KW-1185">Reference proteome</keyword>
<dbReference type="Pfam" id="PF01037">
    <property type="entry name" value="AsnC_trans_reg"/>
    <property type="match status" value="1"/>
</dbReference>
<dbReference type="EMBL" id="ACWF01000010">
    <property type="protein sequence ID" value="EHL79474.1"/>
    <property type="molecule type" value="Genomic_DNA"/>
</dbReference>
<sequence>MAFEYNIPNLDIDDIDKRILEMLHENSRISYTDLGKEIGLSRVAVQARINNLIEKGIIEKFTTVINPTKIGMHVSVFFNVEVEPQYLEEVAQKLAEEHAVTSLYHMTGPSKLHMHGIFKNNQEMEKFLTKKLYPMRGVVSVDCQILIKRYKSRMGMKL</sequence>
<dbReference type="InterPro" id="IPR000485">
    <property type="entry name" value="AsnC-type_HTH_dom"/>
</dbReference>
<evidence type="ECO:0000256" key="2">
    <source>
        <dbReference type="ARBA" id="ARBA00023125"/>
    </source>
</evidence>
<evidence type="ECO:0000313" key="5">
    <source>
        <dbReference type="EMBL" id="EHL79474.1"/>
    </source>
</evidence>
<dbReference type="PANTHER" id="PTHR30154">
    <property type="entry name" value="LEUCINE-RESPONSIVE REGULATORY PROTEIN"/>
    <property type="match status" value="1"/>
</dbReference>
<dbReference type="Proteomes" id="UP000011747">
    <property type="component" value="Unassembled WGS sequence"/>
</dbReference>
<dbReference type="InterPro" id="IPR019888">
    <property type="entry name" value="Tscrpt_reg_AsnC-like"/>
</dbReference>
<dbReference type="Pfam" id="PF13412">
    <property type="entry name" value="HTH_24"/>
    <property type="match status" value="1"/>
</dbReference>
<evidence type="ECO:0000259" key="4">
    <source>
        <dbReference type="PROSITE" id="PS50956"/>
    </source>
</evidence>
<dbReference type="RefSeq" id="WP_003352556.1">
    <property type="nucleotide sequence ID" value="NZ_JH414740.1"/>
</dbReference>
<dbReference type="PROSITE" id="PS50956">
    <property type="entry name" value="HTH_ASNC_2"/>
    <property type="match status" value="1"/>
</dbReference>
<dbReference type="PATRIC" id="fig|665952.3.peg.280"/>
<dbReference type="InterPro" id="IPR036388">
    <property type="entry name" value="WH-like_DNA-bd_sf"/>
</dbReference>
<dbReference type="SUPFAM" id="SSF54909">
    <property type="entry name" value="Dimeric alpha+beta barrel"/>
    <property type="match status" value="1"/>
</dbReference>
<keyword evidence="2" id="KW-0238">DNA-binding</keyword>
<dbReference type="InterPro" id="IPR036390">
    <property type="entry name" value="WH_DNA-bd_sf"/>
</dbReference>
<accession>G9QH97</accession>
<dbReference type="SUPFAM" id="SSF46785">
    <property type="entry name" value="Winged helix' DNA-binding domain"/>
    <property type="match status" value="1"/>
</dbReference>